<dbReference type="EMBL" id="JAPQKT010000001">
    <property type="protein sequence ID" value="KAJ5242149.1"/>
    <property type="molecule type" value="Genomic_DNA"/>
</dbReference>
<dbReference type="RefSeq" id="XP_056505153.1">
    <property type="nucleotide sequence ID" value="XM_056639396.1"/>
</dbReference>
<evidence type="ECO:0000256" key="3">
    <source>
        <dbReference type="ARBA" id="ARBA00022692"/>
    </source>
</evidence>
<reference evidence="7" key="2">
    <citation type="journal article" date="2023" name="IMA Fungus">
        <title>Comparative genomic study of the Penicillium genus elucidates a diverse pangenome and 15 lateral gene transfer events.</title>
        <authorList>
            <person name="Petersen C."/>
            <person name="Sorensen T."/>
            <person name="Nielsen M.R."/>
            <person name="Sondergaard T.E."/>
            <person name="Sorensen J.L."/>
            <person name="Fitzpatrick D.A."/>
            <person name="Frisvad J.C."/>
            <person name="Nielsen K.L."/>
        </authorList>
    </citation>
    <scope>NUCLEOTIDE SEQUENCE</scope>
    <source>
        <strain evidence="7">IBT 23319</strain>
    </source>
</reference>
<keyword evidence="4 6" id="KW-1133">Transmembrane helix</keyword>
<proteinExistence type="inferred from homology"/>
<reference evidence="7" key="1">
    <citation type="submission" date="2022-11" db="EMBL/GenBank/DDBJ databases">
        <authorList>
            <person name="Petersen C."/>
        </authorList>
    </citation>
    <scope>NUCLEOTIDE SEQUENCE</scope>
    <source>
        <strain evidence="7">IBT 23319</strain>
    </source>
</reference>
<comment type="similarity">
    <text evidence="2 6">Belongs to the peroxisomal membrane protein PXMP2/4 family.</text>
</comment>
<dbReference type="GO" id="GO:0005778">
    <property type="term" value="C:peroxisomal membrane"/>
    <property type="evidence" value="ECO:0007669"/>
    <property type="project" value="TreeGrafter"/>
</dbReference>
<organism evidence="7 8">
    <name type="scientific">Penicillium citrinum</name>
    <dbReference type="NCBI Taxonomy" id="5077"/>
    <lineage>
        <taxon>Eukaryota</taxon>
        <taxon>Fungi</taxon>
        <taxon>Dikarya</taxon>
        <taxon>Ascomycota</taxon>
        <taxon>Pezizomycotina</taxon>
        <taxon>Eurotiomycetes</taxon>
        <taxon>Eurotiomycetidae</taxon>
        <taxon>Eurotiales</taxon>
        <taxon>Aspergillaceae</taxon>
        <taxon>Penicillium</taxon>
    </lineage>
</organism>
<dbReference type="AlphaFoldDB" id="A0A9W9PCU6"/>
<comment type="caution">
    <text evidence="7">The sequence shown here is derived from an EMBL/GenBank/DDBJ whole genome shotgun (WGS) entry which is preliminary data.</text>
</comment>
<name>A0A9W9PCU6_PENCI</name>
<evidence type="ECO:0000256" key="2">
    <source>
        <dbReference type="ARBA" id="ARBA00006824"/>
    </source>
</evidence>
<feature type="transmembrane region" description="Helical" evidence="6">
    <location>
        <begin position="142"/>
        <end position="168"/>
    </location>
</feature>
<dbReference type="InterPro" id="IPR007248">
    <property type="entry name" value="Mpv17_PMP22"/>
</dbReference>
<evidence type="ECO:0000313" key="8">
    <source>
        <dbReference type="Proteomes" id="UP001147733"/>
    </source>
</evidence>
<accession>A0A9W9PCU6</accession>
<evidence type="ECO:0008006" key="9">
    <source>
        <dbReference type="Google" id="ProtNLM"/>
    </source>
</evidence>
<sequence length="193" mass="21010">MSVPPIAKATLQAAVINAGSNVLAQGIKAYRDEQYNLKVPFELDTTALMQFTTCALIVSPLGYLWLENLEAWFPGKTPVTEEKEKASSPEDKLVSKPGLNVTNTIAKIVIDQVIGGAWNTVLFIVTMGMLRGLDMSTIKTQLYMDFAGIMVAGLKLWPFVSILNFTVVPADQRLLVGSLFGVLWAIYLSLVAG</sequence>
<evidence type="ECO:0000256" key="4">
    <source>
        <dbReference type="ARBA" id="ARBA00022989"/>
    </source>
</evidence>
<comment type="subcellular location">
    <subcellularLocation>
        <location evidence="1">Membrane</location>
        <topology evidence="1">Multi-pass membrane protein</topology>
    </subcellularLocation>
</comment>
<keyword evidence="3 6" id="KW-0812">Transmembrane</keyword>
<keyword evidence="5 6" id="KW-0472">Membrane</keyword>
<dbReference type="PANTHER" id="PTHR11266">
    <property type="entry name" value="PEROXISOMAL MEMBRANE PROTEIN 2, PXMP2 MPV17"/>
    <property type="match status" value="1"/>
</dbReference>
<dbReference type="PANTHER" id="PTHR11266:SF80">
    <property type="entry name" value="PEROXISOMAL MEMBRANE PROTEIN 2"/>
    <property type="match status" value="1"/>
</dbReference>
<feature type="transmembrane region" description="Helical" evidence="6">
    <location>
        <begin position="108"/>
        <end position="130"/>
    </location>
</feature>
<dbReference type="OrthoDB" id="10267969at2759"/>
<protein>
    <recommendedName>
        <fullName evidence="9">Integral membrane protein, Mpv17/PMP22 family</fullName>
    </recommendedName>
</protein>
<dbReference type="Pfam" id="PF04117">
    <property type="entry name" value="Mpv17_PMP22"/>
    <property type="match status" value="1"/>
</dbReference>
<keyword evidence="8" id="KW-1185">Reference proteome</keyword>
<gene>
    <name evidence="7" type="ORF">N7469_000476</name>
</gene>
<dbReference type="GeneID" id="81378563"/>
<evidence type="ECO:0000256" key="6">
    <source>
        <dbReference type="RuleBase" id="RU363053"/>
    </source>
</evidence>
<evidence type="ECO:0000256" key="5">
    <source>
        <dbReference type="ARBA" id="ARBA00023136"/>
    </source>
</evidence>
<dbReference type="Proteomes" id="UP001147733">
    <property type="component" value="Unassembled WGS sequence"/>
</dbReference>
<feature type="transmembrane region" description="Helical" evidence="6">
    <location>
        <begin position="174"/>
        <end position="192"/>
    </location>
</feature>
<evidence type="ECO:0000313" key="7">
    <source>
        <dbReference type="EMBL" id="KAJ5242149.1"/>
    </source>
</evidence>
<evidence type="ECO:0000256" key="1">
    <source>
        <dbReference type="ARBA" id="ARBA00004141"/>
    </source>
</evidence>